<feature type="domain" description="Protein kinase" evidence="2">
    <location>
        <begin position="154"/>
        <end position="469"/>
    </location>
</feature>
<dbReference type="GO" id="GO:0005524">
    <property type="term" value="F:ATP binding"/>
    <property type="evidence" value="ECO:0007669"/>
    <property type="project" value="InterPro"/>
</dbReference>
<dbReference type="PANTHER" id="PTHR45927">
    <property type="entry name" value="LYSM-DOMAIN RECEPTOR-LIKE KINASE-RELATED"/>
    <property type="match status" value="1"/>
</dbReference>
<dbReference type="EMBL" id="JBCNJP010000027">
    <property type="protein sequence ID" value="KAK9052354.1"/>
    <property type="molecule type" value="Genomic_DNA"/>
</dbReference>
<name>A0AAP0C8Q4_9ASTR</name>
<proteinExistence type="predicted"/>
<dbReference type="SUPFAM" id="SSF56112">
    <property type="entry name" value="Protein kinase-like (PK-like)"/>
    <property type="match status" value="1"/>
</dbReference>
<dbReference type="Proteomes" id="UP001408789">
    <property type="component" value="Unassembled WGS sequence"/>
</dbReference>
<evidence type="ECO:0000256" key="1">
    <source>
        <dbReference type="SAM" id="Phobius"/>
    </source>
</evidence>
<evidence type="ECO:0000259" key="2">
    <source>
        <dbReference type="PROSITE" id="PS50011"/>
    </source>
</evidence>
<protein>
    <recommendedName>
        <fullName evidence="2">Protein kinase domain-containing protein</fullName>
    </recommendedName>
</protein>
<dbReference type="Gene3D" id="1.10.510.10">
    <property type="entry name" value="Transferase(Phosphotransferase) domain 1"/>
    <property type="match status" value="1"/>
</dbReference>
<keyword evidence="1" id="KW-0812">Transmembrane</keyword>
<evidence type="ECO:0000313" key="3">
    <source>
        <dbReference type="EMBL" id="KAK9052354.1"/>
    </source>
</evidence>
<feature type="transmembrane region" description="Helical" evidence="1">
    <location>
        <begin position="62"/>
        <end position="86"/>
    </location>
</feature>
<comment type="caution">
    <text evidence="3">The sequence shown here is derived from an EMBL/GenBank/DDBJ whole genome shotgun (WGS) entry which is preliminary data.</text>
</comment>
<dbReference type="GO" id="GO:0004672">
    <property type="term" value="F:protein kinase activity"/>
    <property type="evidence" value="ECO:0007669"/>
    <property type="project" value="InterPro"/>
</dbReference>
<sequence>MFNSSWPSKNRDFGLIPTLYYHTRFYPTIYILSQQSFLQTHKILPLEMSFSKSKSRMMEIRVYIALSVVAFAICILLTASAFYLILCLRRKKKAKENYLSCDKSVNLELQHLNLSVRTASEKKVSFESQIESLDGHIMPTTPGKLSAGVVESHTVEEITLATGDFSSTNLIEGSVYHGRLKGKNVAIKFTDHETISKIKFELFQGPTRFHPNIIRLFGVCAGTDSHGSITTTCDQFLVFEYAKNGSLKDWIHGGLAMKSHFIASCSCFLTWNQRLKICLDVATALQYMHQIISPNYVHRNIKSRNIFLDEEFHAKVGNFGMDSCIRDDNHPTEVPYSGNLNFGLYPNVWDKGYAAPEHSSPGAISTTQSVDIYAYGIVLLEILSGKPPIRLSRPENNDAGSCLSDEIKFILESGNVGDKLREWMDMALGENYSFDVAVVLANLARACVEDDPLRRPNAGEVVAKLSELVAEREEQVILRESSCRPLVA</sequence>
<dbReference type="InterPro" id="IPR000719">
    <property type="entry name" value="Prot_kinase_dom"/>
</dbReference>
<dbReference type="InterPro" id="IPR011009">
    <property type="entry name" value="Kinase-like_dom_sf"/>
</dbReference>
<dbReference type="InterPro" id="IPR052611">
    <property type="entry name" value="Plant_RLK_LysM"/>
</dbReference>
<dbReference type="Pfam" id="PF00069">
    <property type="entry name" value="Pkinase"/>
    <property type="match status" value="1"/>
</dbReference>
<keyword evidence="4" id="KW-1185">Reference proteome</keyword>
<keyword evidence="1" id="KW-1133">Transmembrane helix</keyword>
<evidence type="ECO:0000313" key="4">
    <source>
        <dbReference type="Proteomes" id="UP001408789"/>
    </source>
</evidence>
<dbReference type="Gene3D" id="3.30.200.20">
    <property type="entry name" value="Phosphorylase Kinase, domain 1"/>
    <property type="match status" value="1"/>
</dbReference>
<reference evidence="3 4" key="1">
    <citation type="submission" date="2024-04" db="EMBL/GenBank/DDBJ databases">
        <title>The reference genome of an endangered Asteraceae, Deinandra increscens subsp. villosa, native to the Central Coast of California.</title>
        <authorList>
            <person name="Guilliams M."/>
            <person name="Hasenstab-Lehman K."/>
            <person name="Meyer R."/>
            <person name="Mcevoy S."/>
        </authorList>
    </citation>
    <scope>NUCLEOTIDE SEQUENCE [LARGE SCALE GENOMIC DNA]</scope>
    <source>
        <tissue evidence="3">Leaf</tissue>
    </source>
</reference>
<dbReference type="PROSITE" id="PS50011">
    <property type="entry name" value="PROTEIN_KINASE_DOM"/>
    <property type="match status" value="1"/>
</dbReference>
<dbReference type="PANTHER" id="PTHR45927:SF13">
    <property type="entry name" value="PROTEIN LYK2"/>
    <property type="match status" value="1"/>
</dbReference>
<keyword evidence="1" id="KW-0472">Membrane</keyword>
<dbReference type="AlphaFoldDB" id="A0AAP0C8Q4"/>
<organism evidence="3 4">
    <name type="scientific">Deinandra increscens subsp. villosa</name>
    <dbReference type="NCBI Taxonomy" id="3103831"/>
    <lineage>
        <taxon>Eukaryota</taxon>
        <taxon>Viridiplantae</taxon>
        <taxon>Streptophyta</taxon>
        <taxon>Embryophyta</taxon>
        <taxon>Tracheophyta</taxon>
        <taxon>Spermatophyta</taxon>
        <taxon>Magnoliopsida</taxon>
        <taxon>eudicotyledons</taxon>
        <taxon>Gunneridae</taxon>
        <taxon>Pentapetalae</taxon>
        <taxon>asterids</taxon>
        <taxon>campanulids</taxon>
        <taxon>Asterales</taxon>
        <taxon>Asteraceae</taxon>
        <taxon>Asteroideae</taxon>
        <taxon>Heliantheae alliance</taxon>
        <taxon>Madieae</taxon>
        <taxon>Madiinae</taxon>
        <taxon>Deinandra</taxon>
    </lineage>
</organism>
<accession>A0AAP0C8Q4</accession>
<gene>
    <name evidence="3" type="ORF">SSX86_028983</name>
</gene>